<dbReference type="InterPro" id="IPR001509">
    <property type="entry name" value="Epimerase_deHydtase"/>
</dbReference>
<accession>E9EDM2</accession>
<dbReference type="Proteomes" id="UP000002499">
    <property type="component" value="Unassembled WGS sequence"/>
</dbReference>
<evidence type="ECO:0000256" key="1">
    <source>
        <dbReference type="ARBA" id="ARBA00007637"/>
    </source>
</evidence>
<evidence type="ECO:0000313" key="4">
    <source>
        <dbReference type="EMBL" id="EFY86018.1"/>
    </source>
</evidence>
<evidence type="ECO:0000256" key="2">
    <source>
        <dbReference type="SAM" id="MobiDB-lite"/>
    </source>
</evidence>
<dbReference type="SUPFAM" id="SSF51735">
    <property type="entry name" value="NAD(P)-binding Rossmann-fold domains"/>
    <property type="match status" value="1"/>
</dbReference>
<dbReference type="CDD" id="cd08946">
    <property type="entry name" value="SDR_e"/>
    <property type="match status" value="1"/>
</dbReference>
<dbReference type="OMA" id="WENESMA"/>
<dbReference type="Pfam" id="PF01370">
    <property type="entry name" value="Epimerase"/>
    <property type="match status" value="1"/>
</dbReference>
<sequence>MFEDEDQPPPYSTVTGPARSGSYSSDTTQSQVYLPQSSSLFSTQLSRLRGQILEEQASRSSVRDQQDVEILSLLVPHVEALIDSIASYSPPPTLVEATFVPDEAVGKGWVFSDNEQRQSDQVVKVIRVRRQHLKADGDKKPQHHPVTCTAETGGAKEFDEWGRWSGDEERSKSPPRDELWWPDEDMAKRLAKNLQPARATASVDRQTGRAQVERNKASKTAGRWSMFKKDESAKTAALTASPYSTPRQKPLDDVCMTVNAEEATFRKQSEMGIWESRTGWGLVVRGYTISAGAIPSSSIHRRQSQYRMPSHHVLVTGSSGHLGTALMLTLPLLGFKPVGIDILASETTQHVGSVSDRALVSDILQSNPIKHVLHTATLHKPHVESHTKEQFVETNITGTLVLLEEAAKLGSQIESFLFFSTTSSFGLAMSPKPGSPAAWIDEAVVPVPKNIYGVTKVAAEDMCALVQRQTGMPVLVLRTSRFFPEEDDDEDRRRAMGDDNLKVLELAYRRCDIEDIVSATVCAMDKARDIKWAKYIISAPPPFSRDAETLARLDSRPEDLFRSVAPGVDDVFRAKGWKHLARIDRVYDSSKAVCELGWRPKYTFVETMERVARGEAWRSELTDRVGKRGYHAVSTGVYTKR</sequence>
<feature type="region of interest" description="Disordered" evidence="2">
    <location>
        <begin position="194"/>
        <end position="220"/>
    </location>
</feature>
<dbReference type="HOGENOM" id="CLU_427039_0_0_1"/>
<feature type="region of interest" description="Disordered" evidence="2">
    <location>
        <begin position="1"/>
        <end position="30"/>
    </location>
</feature>
<feature type="region of interest" description="Disordered" evidence="2">
    <location>
        <begin position="158"/>
        <end position="182"/>
    </location>
</feature>
<gene>
    <name evidence="4" type="ORF">MAC_07970</name>
</gene>
<dbReference type="Gene3D" id="3.40.50.720">
    <property type="entry name" value="NAD(P)-binding Rossmann-like Domain"/>
    <property type="match status" value="1"/>
</dbReference>
<protein>
    <submittedName>
        <fullName evidence="4">NAD dependent epimerase/dehydratase family protein</fullName>
    </submittedName>
</protein>
<dbReference type="InParanoid" id="E9EDM2"/>
<dbReference type="PANTHER" id="PTHR43000">
    <property type="entry name" value="DTDP-D-GLUCOSE 4,6-DEHYDRATASE-RELATED"/>
    <property type="match status" value="1"/>
</dbReference>
<evidence type="ECO:0000313" key="5">
    <source>
        <dbReference type="Proteomes" id="UP000002499"/>
    </source>
</evidence>
<name>E9EDM2_METAQ</name>
<reference evidence="4 5" key="1">
    <citation type="journal article" date="2011" name="PLoS Genet.">
        <title>Genome sequencing and comparative transcriptomics of the model entomopathogenic fungi Metarhizium anisopliae and M. acridum.</title>
        <authorList>
            <person name="Gao Q."/>
            <person name="Jin K."/>
            <person name="Ying S.H."/>
            <person name="Zhang Y."/>
            <person name="Xiao G."/>
            <person name="Shang Y."/>
            <person name="Duan Z."/>
            <person name="Hu X."/>
            <person name="Xie X.Q."/>
            <person name="Zhou G."/>
            <person name="Peng G."/>
            <person name="Luo Z."/>
            <person name="Huang W."/>
            <person name="Wang B."/>
            <person name="Fang W."/>
            <person name="Wang S."/>
            <person name="Zhong Y."/>
            <person name="Ma L.J."/>
            <person name="St Leger R.J."/>
            <person name="Zhao G.P."/>
            <person name="Pei Y."/>
            <person name="Feng M.G."/>
            <person name="Xia Y."/>
            <person name="Wang C."/>
        </authorList>
    </citation>
    <scope>NUCLEOTIDE SEQUENCE [LARGE SCALE GENOMIC DNA]</scope>
    <source>
        <strain evidence="4 5">CQMa 102</strain>
    </source>
</reference>
<evidence type="ECO:0000259" key="3">
    <source>
        <dbReference type="Pfam" id="PF01370"/>
    </source>
</evidence>
<feature type="compositionally biased region" description="Basic and acidic residues" evidence="2">
    <location>
        <begin position="158"/>
        <end position="179"/>
    </location>
</feature>
<dbReference type="EMBL" id="GL698559">
    <property type="protein sequence ID" value="EFY86018.1"/>
    <property type="molecule type" value="Genomic_DNA"/>
</dbReference>
<feature type="domain" description="NAD-dependent epimerase/dehydratase" evidence="3">
    <location>
        <begin position="313"/>
        <end position="495"/>
    </location>
</feature>
<keyword evidence="5" id="KW-1185">Reference proteome</keyword>
<feature type="compositionally biased region" description="Polar residues" evidence="2">
    <location>
        <begin position="21"/>
        <end position="30"/>
    </location>
</feature>
<dbReference type="InterPro" id="IPR036291">
    <property type="entry name" value="NAD(P)-bd_dom_sf"/>
</dbReference>
<dbReference type="AlphaFoldDB" id="E9EDM2"/>
<comment type="similarity">
    <text evidence="1">Belongs to the NAD(P)-dependent epimerase/dehydratase family.</text>
</comment>
<proteinExistence type="inferred from homology"/>
<dbReference type="STRING" id="655827.E9EDM2"/>
<dbReference type="OrthoDB" id="202470at2759"/>
<dbReference type="eggNOG" id="KOG0747">
    <property type="taxonomic scope" value="Eukaryota"/>
</dbReference>
<organism evidence="5">
    <name type="scientific">Metarhizium acridum (strain CQMa 102)</name>
    <dbReference type="NCBI Taxonomy" id="655827"/>
    <lineage>
        <taxon>Eukaryota</taxon>
        <taxon>Fungi</taxon>
        <taxon>Dikarya</taxon>
        <taxon>Ascomycota</taxon>
        <taxon>Pezizomycotina</taxon>
        <taxon>Sordariomycetes</taxon>
        <taxon>Hypocreomycetidae</taxon>
        <taxon>Hypocreales</taxon>
        <taxon>Clavicipitaceae</taxon>
        <taxon>Metarhizium</taxon>
    </lineage>
</organism>